<proteinExistence type="predicted"/>
<dbReference type="Proteomes" id="UP001209878">
    <property type="component" value="Unassembled WGS sequence"/>
</dbReference>
<name>A0AAD9KVC2_RIDPI</name>
<organism evidence="1 2">
    <name type="scientific">Ridgeia piscesae</name>
    <name type="common">Tubeworm</name>
    <dbReference type="NCBI Taxonomy" id="27915"/>
    <lineage>
        <taxon>Eukaryota</taxon>
        <taxon>Metazoa</taxon>
        <taxon>Spiralia</taxon>
        <taxon>Lophotrochozoa</taxon>
        <taxon>Annelida</taxon>
        <taxon>Polychaeta</taxon>
        <taxon>Sedentaria</taxon>
        <taxon>Canalipalpata</taxon>
        <taxon>Sabellida</taxon>
        <taxon>Siboglinidae</taxon>
        <taxon>Ridgeia</taxon>
    </lineage>
</organism>
<dbReference type="AlphaFoldDB" id="A0AAD9KVC2"/>
<evidence type="ECO:0000313" key="2">
    <source>
        <dbReference type="Proteomes" id="UP001209878"/>
    </source>
</evidence>
<evidence type="ECO:0000313" key="1">
    <source>
        <dbReference type="EMBL" id="KAK2178324.1"/>
    </source>
</evidence>
<reference evidence="1" key="1">
    <citation type="journal article" date="2023" name="Mol. Biol. Evol.">
        <title>Third-Generation Sequencing Reveals the Adaptive Role of the Epigenome in Three Deep-Sea Polychaetes.</title>
        <authorList>
            <person name="Perez M."/>
            <person name="Aroh O."/>
            <person name="Sun Y."/>
            <person name="Lan Y."/>
            <person name="Juniper S.K."/>
            <person name="Young C.R."/>
            <person name="Angers B."/>
            <person name="Qian P.Y."/>
        </authorList>
    </citation>
    <scope>NUCLEOTIDE SEQUENCE</scope>
    <source>
        <strain evidence="1">R07B-5</strain>
    </source>
</reference>
<sequence length="117" mass="13286">MRLFCHYGELHFIITPTRNLWKVFSHAVLAIHPHAPATISHTVLYSRWPDATWSERNYLKIGQQLEHSTPANSCSIVKPLSSFRPLLTMLSFSSACRHFRFSPTQAPPGESTSNLPL</sequence>
<gene>
    <name evidence="1" type="ORF">NP493_547g00021</name>
</gene>
<keyword evidence="2" id="KW-1185">Reference proteome</keyword>
<protein>
    <submittedName>
        <fullName evidence="1">Uncharacterized protein</fullName>
    </submittedName>
</protein>
<dbReference type="EMBL" id="JAODUO010000547">
    <property type="protein sequence ID" value="KAK2178324.1"/>
    <property type="molecule type" value="Genomic_DNA"/>
</dbReference>
<accession>A0AAD9KVC2</accession>
<comment type="caution">
    <text evidence="1">The sequence shown here is derived from an EMBL/GenBank/DDBJ whole genome shotgun (WGS) entry which is preliminary data.</text>
</comment>